<dbReference type="InterPro" id="IPR055414">
    <property type="entry name" value="LRR_R13L4/SHOC2-like"/>
</dbReference>
<evidence type="ECO:0000259" key="5">
    <source>
        <dbReference type="PROSITE" id="PS50104"/>
    </source>
</evidence>
<keyword evidence="3" id="KW-0611">Plant defense</keyword>
<evidence type="ECO:0000256" key="4">
    <source>
        <dbReference type="ARBA" id="ARBA00023027"/>
    </source>
</evidence>
<dbReference type="InterPro" id="IPR042197">
    <property type="entry name" value="Apaf_helical"/>
</dbReference>
<dbReference type="InterPro" id="IPR035897">
    <property type="entry name" value="Toll_tir_struct_dom_sf"/>
</dbReference>
<dbReference type="Gene3D" id="1.10.8.430">
    <property type="entry name" value="Helical domain of apoptotic protease-activating factors"/>
    <property type="match status" value="1"/>
</dbReference>
<dbReference type="FunFam" id="3.40.50.10140:FF:000007">
    <property type="entry name" value="Disease resistance protein (TIR-NBS-LRR class)"/>
    <property type="match status" value="1"/>
</dbReference>
<keyword evidence="1" id="KW-0433">Leucine-rich repeat</keyword>
<dbReference type="SUPFAM" id="SSF52200">
    <property type="entry name" value="Toll/Interleukin receptor TIR domain"/>
    <property type="match status" value="1"/>
</dbReference>
<dbReference type="InterPro" id="IPR000157">
    <property type="entry name" value="TIR_dom"/>
</dbReference>
<evidence type="ECO:0000256" key="3">
    <source>
        <dbReference type="ARBA" id="ARBA00022821"/>
    </source>
</evidence>
<reference evidence="6 7" key="1">
    <citation type="journal article" date="2014" name="PLoS ONE">
        <title>Global Analysis of Gene Expression Profiles in Physic Nut (Jatropha curcas L.) Seedlings Exposed to Salt Stress.</title>
        <authorList>
            <person name="Zhang L."/>
            <person name="Zhang C."/>
            <person name="Wu P."/>
            <person name="Chen Y."/>
            <person name="Li M."/>
            <person name="Jiang H."/>
            <person name="Wu G."/>
        </authorList>
    </citation>
    <scope>NUCLEOTIDE SEQUENCE [LARGE SCALE GENOMIC DNA]</scope>
    <source>
        <strain evidence="7">cv. GZQX0401</strain>
        <tissue evidence="6">Young leaves</tissue>
    </source>
</reference>
<dbReference type="Pfam" id="PF23282">
    <property type="entry name" value="WHD_ROQ1"/>
    <property type="match status" value="1"/>
</dbReference>
<dbReference type="AlphaFoldDB" id="A0A067KH97"/>
<dbReference type="GO" id="GO:0043531">
    <property type="term" value="F:ADP binding"/>
    <property type="evidence" value="ECO:0007669"/>
    <property type="project" value="InterPro"/>
</dbReference>
<dbReference type="Gene3D" id="3.40.50.10140">
    <property type="entry name" value="Toll/interleukin-1 receptor homology (TIR) domain"/>
    <property type="match status" value="1"/>
</dbReference>
<dbReference type="Pfam" id="PF23598">
    <property type="entry name" value="LRR_14"/>
    <property type="match status" value="1"/>
</dbReference>
<dbReference type="Pfam" id="PF00931">
    <property type="entry name" value="NB-ARC"/>
    <property type="match status" value="1"/>
</dbReference>
<evidence type="ECO:0000256" key="2">
    <source>
        <dbReference type="ARBA" id="ARBA00022737"/>
    </source>
</evidence>
<keyword evidence="7" id="KW-1185">Reference proteome</keyword>
<dbReference type="Gene3D" id="3.80.10.10">
    <property type="entry name" value="Ribonuclease Inhibitor"/>
    <property type="match status" value="2"/>
</dbReference>
<sequence>MASETSSSMFSRPWNNDVFLSFRGEDTRKSFTDHVYTALVRSGIRTFRDDDELRRGEDISSALIKAIQQSRISLIVFSKRYASSRWCLDEVTEIINCKNTIGQIVIPIFYDVDPSDVRRQTGPFQQAFDRHEKRFREEMEKVKKWRVALEDAGKLSGFALQNMENGHESKFIEKIVEDVLSKLNYNYFDVAKHPVGIDSRVTDVISLLSLDINDVSIVGIHGMGGIGKTTIAKAVFNHLCHGFEGSSFLLNVREVSEQTNGLVKLQKQLLSDTLKSNKFKIYNIDSGISLIKQRLCAERVLVVLDDLDQLEQLDALVGEGNWFGLGSRIIITTRDEHLLAQLELVEKYKVNILNRDESLQLFSKHAFKKTHPLEEYVDLSNSVVDYVGGLPLGLEVLGSYLCNRTIPEWESAVQKLRKIPHWQIQKKLRISFDTLDDDKVKDIFLDIACFFTCKDKDSVLKILEDCGFFPEIGISVLIQRSLLTIDYENRLIMHDLLRDMGREIIREMSPNHPGKRSRLWFHEDVLKVLKRQEGTDVIEGIALDTRATKEVTLSIESFAETRNLRLLQINAVNLTGEQEHRFEDLRWLCWHECPFESLPPNLQLDNLVVLEMQCSNITEIWKDVKVLKKLKILDLSHSRHLAKTPNFSGLISLEKLILQGCTSLGEVHLSIGQLEKLVFLNLKGCKSLKDLPESICNLKSLEILNIALCTKLARLPEHLGNMESLTELEADKTDIKQLPSSIRYLKNLRNLFWSVMEDGVEPSIRSPKDSTWLLSTSLNSKALQPTSFLSSSSLTTLDLFGCGLSDDAISIDFGSLSSLSKLSLGKIDFCHMPSGISRLTKLRFLGLTSCRNIKSTGKLPSSLVFLFIADCESLERISLSLEKLWGMHLFGCHKLVEIQGLKSARKMQVYVK</sequence>
<dbReference type="GO" id="GO:0051707">
    <property type="term" value="P:response to other organism"/>
    <property type="evidence" value="ECO:0007669"/>
    <property type="project" value="UniProtKB-ARBA"/>
</dbReference>
<dbReference type="InterPro" id="IPR058192">
    <property type="entry name" value="WHD_ROQ1-like"/>
</dbReference>
<accession>A0A067KH97</accession>
<evidence type="ECO:0000313" key="7">
    <source>
        <dbReference type="Proteomes" id="UP000027138"/>
    </source>
</evidence>
<dbReference type="SMART" id="SM00255">
    <property type="entry name" value="TIR"/>
    <property type="match status" value="1"/>
</dbReference>
<dbReference type="PRINTS" id="PR00364">
    <property type="entry name" value="DISEASERSIST"/>
</dbReference>
<keyword evidence="2" id="KW-0677">Repeat</keyword>
<organism evidence="6 7">
    <name type="scientific">Jatropha curcas</name>
    <name type="common">Barbados nut</name>
    <dbReference type="NCBI Taxonomy" id="180498"/>
    <lineage>
        <taxon>Eukaryota</taxon>
        <taxon>Viridiplantae</taxon>
        <taxon>Streptophyta</taxon>
        <taxon>Embryophyta</taxon>
        <taxon>Tracheophyta</taxon>
        <taxon>Spermatophyta</taxon>
        <taxon>Magnoliopsida</taxon>
        <taxon>eudicotyledons</taxon>
        <taxon>Gunneridae</taxon>
        <taxon>Pentapetalae</taxon>
        <taxon>rosids</taxon>
        <taxon>fabids</taxon>
        <taxon>Malpighiales</taxon>
        <taxon>Euphorbiaceae</taxon>
        <taxon>Crotonoideae</taxon>
        <taxon>Jatropheae</taxon>
        <taxon>Jatropha</taxon>
    </lineage>
</organism>
<dbReference type="InterPro" id="IPR044974">
    <property type="entry name" value="Disease_R_plants"/>
</dbReference>
<dbReference type="InterPro" id="IPR002182">
    <property type="entry name" value="NB-ARC"/>
</dbReference>
<name>A0A067KH97_JATCU</name>
<keyword evidence="4" id="KW-0520">NAD</keyword>
<dbReference type="EMBL" id="KK914534">
    <property type="protein sequence ID" value="KDP34368.1"/>
    <property type="molecule type" value="Genomic_DNA"/>
</dbReference>
<feature type="domain" description="TIR" evidence="5">
    <location>
        <begin position="14"/>
        <end position="183"/>
    </location>
</feature>
<dbReference type="PANTHER" id="PTHR11017:SF271">
    <property type="entry name" value="DISEASE RESISTANCE PROTEIN (TIR-NBS-LRR CLASS) FAMILY"/>
    <property type="match status" value="1"/>
</dbReference>
<dbReference type="Proteomes" id="UP000027138">
    <property type="component" value="Unassembled WGS sequence"/>
</dbReference>
<evidence type="ECO:0000313" key="6">
    <source>
        <dbReference type="EMBL" id="KDP34368.1"/>
    </source>
</evidence>
<dbReference type="PANTHER" id="PTHR11017">
    <property type="entry name" value="LEUCINE-RICH REPEAT-CONTAINING PROTEIN"/>
    <property type="match status" value="1"/>
</dbReference>
<evidence type="ECO:0000256" key="1">
    <source>
        <dbReference type="ARBA" id="ARBA00022614"/>
    </source>
</evidence>
<dbReference type="PROSITE" id="PS50104">
    <property type="entry name" value="TIR"/>
    <property type="match status" value="1"/>
</dbReference>
<dbReference type="SUPFAM" id="SSF52058">
    <property type="entry name" value="L domain-like"/>
    <property type="match status" value="1"/>
</dbReference>
<gene>
    <name evidence="6" type="ORF">JCGZ_11251</name>
</gene>
<dbReference type="GO" id="GO:0007165">
    <property type="term" value="P:signal transduction"/>
    <property type="evidence" value="ECO:0007669"/>
    <property type="project" value="InterPro"/>
</dbReference>
<dbReference type="GO" id="GO:0006952">
    <property type="term" value="P:defense response"/>
    <property type="evidence" value="ECO:0007669"/>
    <property type="project" value="UniProtKB-KW"/>
</dbReference>
<dbReference type="OrthoDB" id="1357022at2759"/>
<protein>
    <recommendedName>
        <fullName evidence="5">TIR domain-containing protein</fullName>
    </recommendedName>
</protein>
<dbReference type="Gene3D" id="3.40.50.300">
    <property type="entry name" value="P-loop containing nucleotide triphosphate hydrolases"/>
    <property type="match status" value="1"/>
</dbReference>
<dbReference type="InterPro" id="IPR027417">
    <property type="entry name" value="P-loop_NTPase"/>
</dbReference>
<proteinExistence type="predicted"/>
<dbReference type="InterPro" id="IPR032675">
    <property type="entry name" value="LRR_dom_sf"/>
</dbReference>
<dbReference type="Pfam" id="PF01582">
    <property type="entry name" value="TIR"/>
    <property type="match status" value="1"/>
</dbReference>
<dbReference type="SUPFAM" id="SSF52540">
    <property type="entry name" value="P-loop containing nucleoside triphosphate hydrolases"/>
    <property type="match status" value="1"/>
</dbReference>